<dbReference type="Proteomes" id="UP000252582">
    <property type="component" value="Unassembled WGS sequence"/>
</dbReference>
<feature type="transmembrane region" description="Helical" evidence="1">
    <location>
        <begin position="128"/>
        <end position="147"/>
    </location>
</feature>
<feature type="transmembrane region" description="Helical" evidence="1">
    <location>
        <begin position="77"/>
        <end position="97"/>
    </location>
</feature>
<dbReference type="Pfam" id="PF07331">
    <property type="entry name" value="TctB"/>
    <property type="match status" value="1"/>
</dbReference>
<evidence type="ECO:0000259" key="2">
    <source>
        <dbReference type="Pfam" id="PF07331"/>
    </source>
</evidence>
<evidence type="ECO:0000313" key="4">
    <source>
        <dbReference type="Proteomes" id="UP000252582"/>
    </source>
</evidence>
<feature type="transmembrane region" description="Helical" evidence="1">
    <location>
        <begin position="43"/>
        <end position="65"/>
    </location>
</feature>
<protein>
    <submittedName>
        <fullName evidence="3">Tripartite tricarboxylate transporter TctB family protein</fullName>
    </submittedName>
</protein>
<name>A0A6I7HHM1_9HYPH</name>
<proteinExistence type="predicted"/>
<organism evidence="3 4">
    <name type="scientific">Ciceribacter lividus</name>
    <dbReference type="NCBI Taxonomy" id="1197950"/>
    <lineage>
        <taxon>Bacteria</taxon>
        <taxon>Pseudomonadati</taxon>
        <taxon>Pseudomonadota</taxon>
        <taxon>Alphaproteobacteria</taxon>
        <taxon>Hyphomicrobiales</taxon>
        <taxon>Rhizobiaceae</taxon>
        <taxon>Ciceribacter</taxon>
    </lineage>
</organism>
<accession>A0A6I7HHM1</accession>
<evidence type="ECO:0000256" key="1">
    <source>
        <dbReference type="SAM" id="Phobius"/>
    </source>
</evidence>
<sequence length="173" mass="18781">MQPNANTRRPGEIAFGAMLLIFSLFMLWQAYEISGFSSLSSAGAFPMAMAAIMVVTTMISLLRSLRLPSPSGGMQLFVKEVLPPTVVAFALLILGYSLLLQPLGFVLASFTFLLVSSWFLQAGQFRRALLLSVISIVSVYIVFRLIFQVVLPEGIIPERSIMAAIGSLFVGGN</sequence>
<feature type="transmembrane region" description="Helical" evidence="1">
    <location>
        <begin position="103"/>
        <end position="121"/>
    </location>
</feature>
<feature type="transmembrane region" description="Helical" evidence="1">
    <location>
        <begin position="12"/>
        <end position="31"/>
    </location>
</feature>
<keyword evidence="1" id="KW-0472">Membrane</keyword>
<dbReference type="AlphaFoldDB" id="A0A6I7HHM1"/>
<gene>
    <name evidence="3" type="ORF">DFR48_11772</name>
</gene>
<reference evidence="3 4" key="1">
    <citation type="submission" date="2018-07" db="EMBL/GenBank/DDBJ databases">
        <title>Genomic Encyclopedia of Type Strains, Phase IV (KMG-IV): sequencing the most valuable type-strain genomes for metagenomic binning, comparative biology and taxonomic classification.</title>
        <authorList>
            <person name="Goeker M."/>
        </authorList>
    </citation>
    <scope>NUCLEOTIDE SEQUENCE [LARGE SCALE GENOMIC DNA]</scope>
    <source>
        <strain evidence="3 4">DSM 25528</strain>
    </source>
</reference>
<comment type="caution">
    <text evidence="3">The sequence shown here is derived from an EMBL/GenBank/DDBJ whole genome shotgun (WGS) entry which is preliminary data.</text>
</comment>
<keyword evidence="1" id="KW-1133">Transmembrane helix</keyword>
<dbReference type="InterPro" id="IPR009936">
    <property type="entry name" value="DUF1468"/>
</dbReference>
<dbReference type="RefSeq" id="WP_114365251.1">
    <property type="nucleotide sequence ID" value="NZ_QPIX01000017.1"/>
</dbReference>
<keyword evidence="4" id="KW-1185">Reference proteome</keyword>
<feature type="domain" description="DUF1468" evidence="2">
    <location>
        <begin position="14"/>
        <end position="152"/>
    </location>
</feature>
<keyword evidence="1" id="KW-0812">Transmembrane</keyword>
<evidence type="ECO:0000313" key="3">
    <source>
        <dbReference type="EMBL" id="RCW19937.1"/>
    </source>
</evidence>
<dbReference type="EMBL" id="QPIX01000017">
    <property type="protein sequence ID" value="RCW19937.1"/>
    <property type="molecule type" value="Genomic_DNA"/>
</dbReference>